<evidence type="ECO:0000313" key="1">
    <source>
        <dbReference type="EMBL" id="SAK77241.1"/>
    </source>
</evidence>
<comment type="caution">
    <text evidence="1">The sequence shown here is derived from an EMBL/GenBank/DDBJ whole genome shotgun (WGS) entry which is preliminary data.</text>
</comment>
<gene>
    <name evidence="1" type="ORF">AWB82_04971</name>
</gene>
<reference evidence="1" key="1">
    <citation type="submission" date="2016-01" db="EMBL/GenBank/DDBJ databases">
        <authorList>
            <person name="Peeters C."/>
        </authorList>
    </citation>
    <scope>NUCLEOTIDE SEQUENCE [LARGE SCALE GENOMIC DNA]</scope>
    <source>
        <strain evidence="1">LMG 29325</strain>
    </source>
</reference>
<proteinExistence type="predicted"/>
<organism evidence="1 2">
    <name type="scientific">Caballeronia glebae</name>
    <dbReference type="NCBI Taxonomy" id="1777143"/>
    <lineage>
        <taxon>Bacteria</taxon>
        <taxon>Pseudomonadati</taxon>
        <taxon>Pseudomonadota</taxon>
        <taxon>Betaproteobacteria</taxon>
        <taxon>Burkholderiales</taxon>
        <taxon>Burkholderiaceae</taxon>
        <taxon>Caballeronia</taxon>
    </lineage>
</organism>
<sequence length="289" mass="33538">MRTLCAHNVRIGRVGEGIVTWIYSYLSSQGTHKETGTVFTIEYARNTQSPTDITIRPISGPRQQFSRTEIESLKEELWVAMHDERRRTRMRSMVESEFAGDRQFVASVISKLASRNVSARTVQAWLIEPGKPSSRFCPEWAMKALLEYQSKPENQERLRARKESKESQPWPQKRTILDVADKHAVQFATAEIERDERIRKAWTDITLVDLPSKLFELERRMAERIRYLEDRVFALTSALKHGKSFDEYQAAVLDEVNNRESEDYEVRNTRLSIEAQTEEFAHPEGLASD</sequence>
<keyword evidence="2" id="KW-1185">Reference proteome</keyword>
<evidence type="ECO:0000313" key="2">
    <source>
        <dbReference type="Proteomes" id="UP000054596"/>
    </source>
</evidence>
<dbReference type="EMBL" id="FCOJ02000042">
    <property type="protein sequence ID" value="SAK77241.1"/>
    <property type="molecule type" value="Genomic_DNA"/>
</dbReference>
<protein>
    <submittedName>
        <fullName evidence="1">Uncharacterized protein</fullName>
    </submittedName>
</protein>
<accession>A0A158C4N5</accession>
<name>A0A158C4N5_9BURK</name>
<dbReference type="AlphaFoldDB" id="A0A158C4N5"/>
<dbReference type="Proteomes" id="UP000054596">
    <property type="component" value="Unassembled WGS sequence"/>
</dbReference>